<dbReference type="SUPFAM" id="SSF51735">
    <property type="entry name" value="NAD(P)-binding Rossmann-fold domains"/>
    <property type="match status" value="2"/>
</dbReference>
<comment type="caution">
    <text evidence="3">The sequence shown here is derived from an EMBL/GenBank/DDBJ whole genome shotgun (WGS) entry which is preliminary data.</text>
</comment>
<dbReference type="PANTHER" id="PTHR43318:SF1">
    <property type="entry name" value="POLYSACCHARIDE BIOSYNTHESIS PROTEIN EPSC-RELATED"/>
    <property type="match status" value="1"/>
</dbReference>
<evidence type="ECO:0000259" key="2">
    <source>
        <dbReference type="Pfam" id="PF02719"/>
    </source>
</evidence>
<proteinExistence type="inferred from homology"/>
<name>A0A0G0LV04_9BACT</name>
<accession>A0A0G0LV04</accession>
<dbReference type="CDD" id="cd05237">
    <property type="entry name" value="UDP_invert_4-6DH_SDR_e"/>
    <property type="match status" value="1"/>
</dbReference>
<evidence type="ECO:0000256" key="1">
    <source>
        <dbReference type="ARBA" id="ARBA00007430"/>
    </source>
</evidence>
<gene>
    <name evidence="3" type="ORF">UT17_C0004G0178</name>
</gene>
<evidence type="ECO:0000313" key="3">
    <source>
        <dbReference type="EMBL" id="KKQ91830.1"/>
    </source>
</evidence>
<feature type="domain" description="Polysaccharide biosynthesis protein CapD-like" evidence="2">
    <location>
        <begin position="147"/>
        <end position="430"/>
    </location>
</feature>
<dbReference type="PANTHER" id="PTHR43318">
    <property type="entry name" value="UDP-N-ACETYLGLUCOSAMINE 4,6-DEHYDRATASE"/>
    <property type="match status" value="1"/>
</dbReference>
<dbReference type="InterPro" id="IPR051203">
    <property type="entry name" value="Polysaccharide_Synthase-Rel"/>
</dbReference>
<dbReference type="InterPro" id="IPR003869">
    <property type="entry name" value="Polysac_CapD-like"/>
</dbReference>
<dbReference type="Pfam" id="PF13727">
    <property type="entry name" value="CoA_binding_3"/>
    <property type="match status" value="1"/>
</dbReference>
<reference evidence="3 4" key="1">
    <citation type="journal article" date="2015" name="Nature">
        <title>rRNA introns, odd ribosomes, and small enigmatic genomes across a large radiation of phyla.</title>
        <authorList>
            <person name="Brown C.T."/>
            <person name="Hug L.A."/>
            <person name="Thomas B.C."/>
            <person name="Sharon I."/>
            <person name="Castelle C.J."/>
            <person name="Singh A."/>
            <person name="Wilkins M.J."/>
            <person name="Williams K.H."/>
            <person name="Banfield J.F."/>
        </authorList>
    </citation>
    <scope>NUCLEOTIDE SEQUENCE [LARGE SCALE GENOMIC DNA]</scope>
</reference>
<dbReference type="Pfam" id="PF02719">
    <property type="entry name" value="Polysacc_synt_2"/>
    <property type="match status" value="1"/>
</dbReference>
<protein>
    <submittedName>
        <fullName evidence="3">Polysaccharide biosynthesis protein superfamily</fullName>
    </submittedName>
</protein>
<dbReference type="PATRIC" id="fig|1618572.3.peg.898"/>
<dbReference type="AlphaFoldDB" id="A0A0G0LV04"/>
<organism evidence="3 4">
    <name type="scientific">Candidatus Woesebacteria bacterium GW2011_GWB1_39_10</name>
    <dbReference type="NCBI Taxonomy" id="1618572"/>
    <lineage>
        <taxon>Bacteria</taxon>
        <taxon>Candidatus Woeseibacteriota</taxon>
    </lineage>
</organism>
<dbReference type="InterPro" id="IPR036291">
    <property type="entry name" value="NAD(P)-bd_dom_sf"/>
</dbReference>
<comment type="similarity">
    <text evidence="1">Belongs to the polysaccharide synthase family.</text>
</comment>
<dbReference type="STRING" id="1618572.UT17_C0004G0178"/>
<dbReference type="EMBL" id="LBVU01000004">
    <property type="protein sequence ID" value="KKQ91830.1"/>
    <property type="molecule type" value="Genomic_DNA"/>
</dbReference>
<evidence type="ECO:0000313" key="4">
    <source>
        <dbReference type="Proteomes" id="UP000034774"/>
    </source>
</evidence>
<dbReference type="Proteomes" id="UP000034774">
    <property type="component" value="Unassembled WGS sequence"/>
</dbReference>
<dbReference type="Gene3D" id="3.40.50.720">
    <property type="entry name" value="NAD(P)-binding Rossmann-like Domain"/>
    <property type="match status" value="2"/>
</dbReference>
<sequence length="471" mass="52778">MNKKENIIIVGAGVAGEELSEEIQKHFRNRYKIAGFLDDKEDLNFKKVNGIKIIGRISELSRLIKKFKISEVFIAIPSANGSLIREVIKNCEEHKVIFKIVPRLLEIVEGKVKLSKVREIEISDLLGRAIVQSEQSLFKNEFKNKTVLITGAAGSIGSEICRQILSFNPKKLIALDFWESGLYELGLELSDIGGKNDFECIVANIQDKKRIEEIFNSTKPEIIFHAAAYKHVPLMEEFPQEAIKNNVFGTKNIILSAIKFGVKKFVNISTDKAVEPSSIMGATKLLSEKLVTFYNSKGKTKFCSVRFGNVLGSQGSVIPTFKKQIAKGGPVIVTDKQMTRYFMTIPEAVQLVLYAGFLIKDGGEVFMLDMGESIKIDDLARLMIKLSGLSPETDIKIKYSGIRRGEKLHEKLINDTEDKQKTISERIFLIKGKKEAVNIVNVVGKLLRKMDDKKEVVNILRSVAPGINIVR</sequence>